<keyword evidence="3" id="KW-1185">Reference proteome</keyword>
<feature type="signal peptide" evidence="1">
    <location>
        <begin position="1"/>
        <end position="25"/>
    </location>
</feature>
<evidence type="ECO:0000256" key="1">
    <source>
        <dbReference type="SAM" id="SignalP"/>
    </source>
</evidence>
<name>A0A329MSW7_9BACL</name>
<dbReference type="Pfam" id="PF18952">
    <property type="entry name" value="DUF5696"/>
    <property type="match status" value="1"/>
</dbReference>
<dbReference type="AlphaFoldDB" id="A0A329MSW7"/>
<proteinExistence type="predicted"/>
<evidence type="ECO:0000313" key="3">
    <source>
        <dbReference type="Proteomes" id="UP000250369"/>
    </source>
</evidence>
<comment type="caution">
    <text evidence="2">The sequence shown here is derived from an EMBL/GenBank/DDBJ whole genome shotgun (WGS) entry which is preliminary data.</text>
</comment>
<protein>
    <submittedName>
        <fullName evidence="2">Uncharacterized protein</fullName>
    </submittedName>
</protein>
<dbReference type="InterPro" id="IPR043751">
    <property type="entry name" value="DUF5696"/>
</dbReference>
<dbReference type="RefSeq" id="WP_113029144.1">
    <property type="nucleotide sequence ID" value="NZ_QMFB01000001.1"/>
</dbReference>
<dbReference type="Proteomes" id="UP000250369">
    <property type="component" value="Unassembled WGS sequence"/>
</dbReference>
<evidence type="ECO:0000313" key="2">
    <source>
        <dbReference type="EMBL" id="RAV23035.1"/>
    </source>
</evidence>
<gene>
    <name evidence="2" type="ORF">DQG23_02205</name>
</gene>
<dbReference type="OrthoDB" id="9793135at2"/>
<dbReference type="EMBL" id="QMFB01000001">
    <property type="protein sequence ID" value="RAV23035.1"/>
    <property type="molecule type" value="Genomic_DNA"/>
</dbReference>
<accession>A0A329MSW7</accession>
<feature type="chain" id="PRO_5039254399" evidence="1">
    <location>
        <begin position="26"/>
        <end position="759"/>
    </location>
</feature>
<organism evidence="2 3">
    <name type="scientific">Paenibacillus contaminans</name>
    <dbReference type="NCBI Taxonomy" id="450362"/>
    <lineage>
        <taxon>Bacteria</taxon>
        <taxon>Bacillati</taxon>
        <taxon>Bacillota</taxon>
        <taxon>Bacilli</taxon>
        <taxon>Bacillales</taxon>
        <taxon>Paenibacillaceae</taxon>
        <taxon>Paenibacillus</taxon>
    </lineage>
</organism>
<sequence length="759" mass="85008">MKKRMYGWKSMTAVGLLSVALTSTFFQRDAVVRATQQETKQGAVQETEQSNRQIAKQVSDTYEQIAESGHLVLYGNLKTGAIAVEDTRTGYVWKSVVDRKDYDLDKEKPLWQNYMSSMVSLTYTSLVSTREQVLSKIYSFSDASLVRADKTKNGLSLSYDFAKAGVAVDLDLTLEQDALIVRVPADKIKQKENVGIVSMELMPYFGAAGEQAEGYMMYPDGSGALTRYNMKKQRPRDVKGMKLSIYSEDKVSIDEVPVDGESGNKAMLPVFGIKNGNNAVLAAGTKGEEDAWINVNPDGYMVGLNRIGFEFNYRHLYSISMLNITVRGDGSDKSQISRADKEMIHSDREMRLFFLSGDEANYSGMANVYRSYLTDQGQLNKVIQDQDEIPLGLDIFMGIYEKRMLWDKFIPMTTFKQAEEIASSIKGAGVGQIDLMLKGWAKGGFGKHPVSNEGPDSKLGGKSGLQSLAEYMKSSGSRMFLGQNFMLAASKSWGLSSKKDVAKQGSSLPVTNLSNSLVLMNPVKAQARSNQFLQQLNKYESSSVALDGMGQFIYHDYNKGNARNRAQTLHTWQEIMQSAVSQRQWIAVEGGNQYVLPYASRLFNIPLNSSESLISDEDIPFYQMVVHGQIPYSSDPGNLSYDLQLQKLKWVEYGSMPLFELTWQPSSKLNKTTYNTLFTSFHEDWVKQAADIVLEFNRRLRPVWSQSMIMHEQVADKLVKVKYGNGAIIYINYNETAREIDGRLVEALDYLVVEAGSDA</sequence>
<keyword evidence="1" id="KW-0732">Signal</keyword>
<reference evidence="2 3" key="1">
    <citation type="journal article" date="2009" name="Int. J. Syst. Evol. Microbiol.">
        <title>Paenibacillus contaminans sp. nov., isolated from a contaminated laboratory plate.</title>
        <authorList>
            <person name="Chou J.H."/>
            <person name="Lee J.H."/>
            <person name="Lin M.C."/>
            <person name="Chang P.S."/>
            <person name="Arun A.B."/>
            <person name="Young C.C."/>
            <person name="Chen W.M."/>
        </authorList>
    </citation>
    <scope>NUCLEOTIDE SEQUENCE [LARGE SCALE GENOMIC DNA]</scope>
    <source>
        <strain evidence="2 3">CKOBP-6</strain>
    </source>
</reference>